<evidence type="ECO:0000256" key="2">
    <source>
        <dbReference type="ARBA" id="ARBA00008931"/>
    </source>
</evidence>
<protein>
    <recommendedName>
        <fullName evidence="7">Large ribosomal subunit protein uL16m</fullName>
    </recommendedName>
    <alternativeName>
        <fullName evidence="8">39S ribosomal protein L16, mitochondrial</fullName>
    </alternativeName>
</protein>
<comment type="subcellular location">
    <subcellularLocation>
        <location evidence="1">Mitochondrion</location>
    </subcellularLocation>
</comment>
<keyword evidence="5" id="KW-0496">Mitochondrion</keyword>
<dbReference type="Proteomes" id="UP000515159">
    <property type="component" value="Chromosome 14"/>
</dbReference>
<dbReference type="GO" id="GO:0003735">
    <property type="term" value="F:structural constituent of ribosome"/>
    <property type="evidence" value="ECO:0007669"/>
    <property type="project" value="InterPro"/>
</dbReference>
<evidence type="ECO:0000256" key="6">
    <source>
        <dbReference type="ARBA" id="ARBA00023274"/>
    </source>
</evidence>
<dbReference type="AlphaFoldDB" id="A0A6P8NL88"/>
<accession>A0A6P8NL88</accession>
<evidence type="ECO:0000256" key="7">
    <source>
        <dbReference type="ARBA" id="ARBA00035302"/>
    </source>
</evidence>
<proteinExistence type="inferred from homology"/>
<organism evidence="10 11">
    <name type="scientific">Geotrypetes seraphini</name>
    <name type="common">Gaboon caecilian</name>
    <name type="synonym">Caecilia seraphini</name>
    <dbReference type="NCBI Taxonomy" id="260995"/>
    <lineage>
        <taxon>Eukaryota</taxon>
        <taxon>Metazoa</taxon>
        <taxon>Chordata</taxon>
        <taxon>Craniata</taxon>
        <taxon>Vertebrata</taxon>
        <taxon>Euteleostomi</taxon>
        <taxon>Amphibia</taxon>
        <taxon>Gymnophiona</taxon>
        <taxon>Geotrypetes</taxon>
    </lineage>
</organism>
<dbReference type="Gene3D" id="3.90.1170.10">
    <property type="entry name" value="Ribosomal protein L10e/L16"/>
    <property type="match status" value="1"/>
</dbReference>
<evidence type="ECO:0000313" key="10">
    <source>
        <dbReference type="Proteomes" id="UP000515159"/>
    </source>
</evidence>
<evidence type="ECO:0000256" key="4">
    <source>
        <dbReference type="ARBA" id="ARBA00022980"/>
    </source>
</evidence>
<dbReference type="RefSeq" id="XP_033776832.1">
    <property type="nucleotide sequence ID" value="XM_033920941.1"/>
</dbReference>
<evidence type="ECO:0000256" key="9">
    <source>
        <dbReference type="RuleBase" id="RU004413"/>
    </source>
</evidence>
<keyword evidence="10" id="KW-1185">Reference proteome</keyword>
<dbReference type="FunFam" id="3.90.1170.10:FF:000005">
    <property type="entry name" value="39S ribosomal protein L16, mitochondrial"/>
    <property type="match status" value="1"/>
</dbReference>
<dbReference type="GO" id="GO:0032543">
    <property type="term" value="P:mitochondrial translation"/>
    <property type="evidence" value="ECO:0007669"/>
    <property type="project" value="TreeGrafter"/>
</dbReference>
<name>A0A6P8NL88_GEOSA</name>
<dbReference type="KEGG" id="gsh:117348616"/>
<dbReference type="FunCoup" id="A0A6P8NL88">
    <property type="interactions" value="1278"/>
</dbReference>
<sequence>MLLLLRCCRLAARFPRAPRVAGPGEGVNKTCFARWKTYSISPDYSKVAILQPSKLKVIERAPNLAIPKKEPKNLKDIRGPTIDPQASTFCDGDYGIVALGGGYLRWGHFEMIRLTINRFMDPKTMFARWRINAPYKPVTRKSLGQRMGGGKGAIDHYVTPVKYGQIVVEMGGHCEFLEVERVLTRVAKKLPFRAKAVSRKMLEEMHQEEERMKKENQNPWTFERIIKSNMLGLRKVLSPYDLKFKGKFWGKFHLKDRV</sequence>
<dbReference type="GO" id="GO:0005743">
    <property type="term" value="C:mitochondrial inner membrane"/>
    <property type="evidence" value="ECO:0007669"/>
    <property type="project" value="UniProtKB-ARBA"/>
</dbReference>
<dbReference type="GO" id="GO:0019843">
    <property type="term" value="F:rRNA binding"/>
    <property type="evidence" value="ECO:0007669"/>
    <property type="project" value="InterPro"/>
</dbReference>
<dbReference type="InterPro" id="IPR047873">
    <property type="entry name" value="Ribosomal_uL16"/>
</dbReference>
<keyword evidence="6 9" id="KW-0687">Ribonucleoprotein</keyword>
<evidence type="ECO:0000256" key="3">
    <source>
        <dbReference type="ARBA" id="ARBA00022946"/>
    </source>
</evidence>
<dbReference type="SUPFAM" id="SSF54686">
    <property type="entry name" value="Ribosomal protein L16p/L10e"/>
    <property type="match status" value="1"/>
</dbReference>
<comment type="similarity">
    <text evidence="2 9">Belongs to the universal ribosomal protein uL16 family.</text>
</comment>
<dbReference type="GeneID" id="117348616"/>
<evidence type="ECO:0000256" key="8">
    <source>
        <dbReference type="ARBA" id="ARBA00035440"/>
    </source>
</evidence>
<dbReference type="Pfam" id="PF00252">
    <property type="entry name" value="Ribosomal_L16"/>
    <property type="match status" value="1"/>
</dbReference>
<dbReference type="InterPro" id="IPR016180">
    <property type="entry name" value="Ribosomal_uL16_dom"/>
</dbReference>
<dbReference type="GO" id="GO:0005762">
    <property type="term" value="C:mitochondrial large ribosomal subunit"/>
    <property type="evidence" value="ECO:0007669"/>
    <property type="project" value="TreeGrafter"/>
</dbReference>
<dbReference type="InterPro" id="IPR000114">
    <property type="entry name" value="Ribosomal_uL16_bact-type"/>
</dbReference>
<dbReference type="OrthoDB" id="268521at2759"/>
<keyword evidence="3" id="KW-0809">Transit peptide</keyword>
<evidence type="ECO:0000256" key="5">
    <source>
        <dbReference type="ARBA" id="ARBA00023128"/>
    </source>
</evidence>
<dbReference type="PRINTS" id="PR00060">
    <property type="entry name" value="RIBOSOMALL16"/>
</dbReference>
<evidence type="ECO:0000313" key="11">
    <source>
        <dbReference type="RefSeq" id="XP_033776832.1"/>
    </source>
</evidence>
<dbReference type="PANTHER" id="PTHR12220">
    <property type="entry name" value="50S/60S RIBOSOMAL PROTEIN L16"/>
    <property type="match status" value="1"/>
</dbReference>
<reference evidence="11" key="1">
    <citation type="submission" date="2025-08" db="UniProtKB">
        <authorList>
            <consortium name="RefSeq"/>
        </authorList>
    </citation>
    <scope>IDENTIFICATION</scope>
</reference>
<gene>
    <name evidence="11" type="primary">MRPL16</name>
</gene>
<dbReference type="CTD" id="54948"/>
<dbReference type="CDD" id="cd01433">
    <property type="entry name" value="Ribosomal_L16_L10e"/>
    <property type="match status" value="1"/>
</dbReference>
<evidence type="ECO:0000256" key="1">
    <source>
        <dbReference type="ARBA" id="ARBA00004173"/>
    </source>
</evidence>
<dbReference type="InterPro" id="IPR036920">
    <property type="entry name" value="Ribosomal_uL16_sf"/>
</dbReference>
<dbReference type="InParanoid" id="A0A6P8NL88"/>
<dbReference type="PANTHER" id="PTHR12220:SF13">
    <property type="entry name" value="LARGE RIBOSOMAL SUBUNIT PROTEIN UL16M"/>
    <property type="match status" value="1"/>
</dbReference>
<keyword evidence="4 9" id="KW-0689">Ribosomal protein</keyword>